<dbReference type="PANTHER" id="PTHR33204">
    <property type="entry name" value="TRANSCRIPTIONAL REGULATOR, MARR FAMILY"/>
    <property type="match status" value="1"/>
</dbReference>
<dbReference type="EMBL" id="MDGQ01000003">
    <property type="protein sequence ID" value="OEK06495.1"/>
    <property type="molecule type" value="Genomic_DNA"/>
</dbReference>
<evidence type="ECO:0000313" key="5">
    <source>
        <dbReference type="EMBL" id="OEK06495.1"/>
    </source>
</evidence>
<dbReference type="OrthoDB" id="769662at2"/>
<dbReference type="SUPFAM" id="SSF46785">
    <property type="entry name" value="Winged helix' DNA-binding domain"/>
    <property type="match status" value="1"/>
</dbReference>
<dbReference type="InterPro" id="IPR036390">
    <property type="entry name" value="WH_DNA-bd_sf"/>
</dbReference>
<dbReference type="PROSITE" id="PS51118">
    <property type="entry name" value="HTH_HXLR"/>
    <property type="match status" value="1"/>
</dbReference>
<evidence type="ECO:0000256" key="2">
    <source>
        <dbReference type="ARBA" id="ARBA00023125"/>
    </source>
</evidence>
<organism evidence="5 6">
    <name type="scientific">Roseivirga misakiensis</name>
    <dbReference type="NCBI Taxonomy" id="1563681"/>
    <lineage>
        <taxon>Bacteria</taxon>
        <taxon>Pseudomonadati</taxon>
        <taxon>Bacteroidota</taxon>
        <taxon>Cytophagia</taxon>
        <taxon>Cytophagales</taxon>
        <taxon>Roseivirgaceae</taxon>
        <taxon>Roseivirga</taxon>
    </lineage>
</organism>
<dbReference type="InterPro" id="IPR002577">
    <property type="entry name" value="HTH_HxlR"/>
</dbReference>
<feature type="domain" description="HTH hxlR-type" evidence="4">
    <location>
        <begin position="11"/>
        <end position="109"/>
    </location>
</feature>
<dbReference type="Gene3D" id="1.10.10.10">
    <property type="entry name" value="Winged helix-like DNA-binding domain superfamily/Winged helix DNA-binding domain"/>
    <property type="match status" value="1"/>
</dbReference>
<dbReference type="GO" id="GO:0003677">
    <property type="term" value="F:DNA binding"/>
    <property type="evidence" value="ECO:0007669"/>
    <property type="project" value="UniProtKB-KW"/>
</dbReference>
<proteinExistence type="predicted"/>
<sequence length="112" mass="12846">MNKGEDFIEIQAVLDAFEIIGGKWKFPILYSLCKGKKRFKELEADLQGVSSRALSNALKDLEINGLVSRAAFPTVPVKVEYSLTEYGYELEPVIESIRTWGKQHRKRIFRQP</sequence>
<protein>
    <submittedName>
        <fullName evidence="5">HxlR family transcriptional regulator</fullName>
    </submittedName>
</protein>
<evidence type="ECO:0000256" key="3">
    <source>
        <dbReference type="ARBA" id="ARBA00023163"/>
    </source>
</evidence>
<keyword evidence="1" id="KW-0805">Transcription regulation</keyword>
<dbReference type="STRING" id="1563681.BFP71_02130"/>
<gene>
    <name evidence="5" type="ORF">BFP71_02130</name>
</gene>
<evidence type="ECO:0000313" key="6">
    <source>
        <dbReference type="Proteomes" id="UP000095552"/>
    </source>
</evidence>
<dbReference type="GO" id="GO:0006355">
    <property type="term" value="P:regulation of DNA-templated transcription"/>
    <property type="evidence" value="ECO:0007669"/>
    <property type="project" value="UniProtKB-ARBA"/>
</dbReference>
<dbReference type="AlphaFoldDB" id="A0A1E5T546"/>
<name>A0A1E5T546_9BACT</name>
<accession>A0A1E5T546</accession>
<dbReference type="Pfam" id="PF01638">
    <property type="entry name" value="HxlR"/>
    <property type="match status" value="1"/>
</dbReference>
<evidence type="ECO:0000259" key="4">
    <source>
        <dbReference type="PROSITE" id="PS51118"/>
    </source>
</evidence>
<keyword evidence="2" id="KW-0238">DNA-binding</keyword>
<reference evidence="5 6" key="1">
    <citation type="submission" date="2016-08" db="EMBL/GenBank/DDBJ databases">
        <title>Draft genome of Fabibacter sp. strain SK-8.</title>
        <authorList>
            <person name="Wong S.-K."/>
            <person name="Hamasaki K."/>
            <person name="Yoshizawa S."/>
        </authorList>
    </citation>
    <scope>NUCLEOTIDE SEQUENCE [LARGE SCALE GENOMIC DNA]</scope>
    <source>
        <strain evidence="5 6">SK-8</strain>
    </source>
</reference>
<keyword evidence="6" id="KW-1185">Reference proteome</keyword>
<keyword evidence="3" id="KW-0804">Transcription</keyword>
<comment type="caution">
    <text evidence="5">The sequence shown here is derived from an EMBL/GenBank/DDBJ whole genome shotgun (WGS) entry which is preliminary data.</text>
</comment>
<evidence type="ECO:0000256" key="1">
    <source>
        <dbReference type="ARBA" id="ARBA00023015"/>
    </source>
</evidence>
<dbReference type="InterPro" id="IPR011991">
    <property type="entry name" value="ArsR-like_HTH"/>
</dbReference>
<dbReference type="CDD" id="cd00090">
    <property type="entry name" value="HTH_ARSR"/>
    <property type="match status" value="1"/>
</dbReference>
<dbReference type="InterPro" id="IPR036388">
    <property type="entry name" value="WH-like_DNA-bd_sf"/>
</dbReference>
<dbReference type="Proteomes" id="UP000095552">
    <property type="component" value="Unassembled WGS sequence"/>
</dbReference>
<dbReference type="RefSeq" id="WP_069833807.1">
    <property type="nucleotide sequence ID" value="NZ_MDGQ01000003.1"/>
</dbReference>